<dbReference type="RefSeq" id="WP_184952010.1">
    <property type="nucleotide sequence ID" value="NZ_BOMC01000080.1"/>
</dbReference>
<dbReference type="Proteomes" id="UP000542742">
    <property type="component" value="Unassembled WGS sequence"/>
</dbReference>
<keyword evidence="1" id="KW-0472">Membrane</keyword>
<dbReference type="AlphaFoldDB" id="A0A7W7CUS8"/>
<comment type="caution">
    <text evidence="2">The sequence shown here is derived from an EMBL/GenBank/DDBJ whole genome shotgun (WGS) entry which is preliminary data.</text>
</comment>
<keyword evidence="1" id="KW-0812">Transmembrane</keyword>
<feature type="transmembrane region" description="Helical" evidence="1">
    <location>
        <begin position="29"/>
        <end position="51"/>
    </location>
</feature>
<proteinExistence type="predicted"/>
<accession>A0A7W7CUS8</accession>
<sequence length="61" mass="6168">MSVGGAIMYDNSSSLSLAGTGVTVLGQSAGLLVLTVAGLLFLVLACVLAFAERRSRRDPAA</sequence>
<protein>
    <submittedName>
        <fullName evidence="2">Amino acid transporter</fullName>
    </submittedName>
</protein>
<gene>
    <name evidence="2" type="ORF">BKA14_003529</name>
</gene>
<reference evidence="2 3" key="1">
    <citation type="submission" date="2020-08" db="EMBL/GenBank/DDBJ databases">
        <title>Sequencing the genomes of 1000 actinobacteria strains.</title>
        <authorList>
            <person name="Klenk H.-P."/>
        </authorList>
    </citation>
    <scope>NUCLEOTIDE SEQUENCE [LARGE SCALE GENOMIC DNA]</scope>
    <source>
        <strain evidence="2 3">DSM 45518</strain>
    </source>
</reference>
<dbReference type="EMBL" id="JACHMF010000001">
    <property type="protein sequence ID" value="MBB4693381.1"/>
    <property type="molecule type" value="Genomic_DNA"/>
</dbReference>
<keyword evidence="3" id="KW-1185">Reference proteome</keyword>
<keyword evidence="1" id="KW-1133">Transmembrane helix</keyword>
<evidence type="ECO:0000313" key="2">
    <source>
        <dbReference type="EMBL" id="MBB4693381.1"/>
    </source>
</evidence>
<organism evidence="2 3">
    <name type="scientific">Paractinoplanes abujensis</name>
    <dbReference type="NCBI Taxonomy" id="882441"/>
    <lineage>
        <taxon>Bacteria</taxon>
        <taxon>Bacillati</taxon>
        <taxon>Actinomycetota</taxon>
        <taxon>Actinomycetes</taxon>
        <taxon>Micromonosporales</taxon>
        <taxon>Micromonosporaceae</taxon>
        <taxon>Paractinoplanes</taxon>
    </lineage>
</organism>
<evidence type="ECO:0000256" key="1">
    <source>
        <dbReference type="SAM" id="Phobius"/>
    </source>
</evidence>
<name>A0A7W7CUS8_9ACTN</name>
<evidence type="ECO:0000313" key="3">
    <source>
        <dbReference type="Proteomes" id="UP000542742"/>
    </source>
</evidence>